<feature type="transmembrane region" description="Helical" evidence="1">
    <location>
        <begin position="243"/>
        <end position="260"/>
    </location>
</feature>
<dbReference type="Proteomes" id="UP001153618">
    <property type="component" value="Unassembled WGS sequence"/>
</dbReference>
<keyword evidence="3" id="KW-1185">Reference proteome</keyword>
<organism evidence="2 3">
    <name type="scientific">Penicillium olsonii</name>
    <dbReference type="NCBI Taxonomy" id="99116"/>
    <lineage>
        <taxon>Eukaryota</taxon>
        <taxon>Fungi</taxon>
        <taxon>Dikarya</taxon>
        <taxon>Ascomycota</taxon>
        <taxon>Pezizomycotina</taxon>
        <taxon>Eurotiomycetes</taxon>
        <taxon>Eurotiomycetidae</taxon>
        <taxon>Eurotiales</taxon>
        <taxon>Aspergillaceae</taxon>
        <taxon>Penicillium</taxon>
    </lineage>
</organism>
<protein>
    <submittedName>
        <fullName evidence="2">Uncharacterized protein</fullName>
    </submittedName>
</protein>
<reference evidence="2" key="1">
    <citation type="submission" date="2021-07" db="EMBL/GenBank/DDBJ databases">
        <authorList>
            <person name="Branca A.L. A."/>
        </authorList>
    </citation>
    <scope>NUCLEOTIDE SEQUENCE</scope>
</reference>
<dbReference type="OrthoDB" id="5429740at2759"/>
<evidence type="ECO:0000256" key="1">
    <source>
        <dbReference type="SAM" id="Phobius"/>
    </source>
</evidence>
<evidence type="ECO:0000313" key="2">
    <source>
        <dbReference type="EMBL" id="CAG8214504.1"/>
    </source>
</evidence>
<keyword evidence="1" id="KW-1133">Transmembrane helix</keyword>
<keyword evidence="1" id="KW-0472">Membrane</keyword>
<name>A0A9W4I456_PENOL</name>
<evidence type="ECO:0000313" key="3">
    <source>
        <dbReference type="Proteomes" id="UP001153618"/>
    </source>
</evidence>
<feature type="transmembrane region" description="Helical" evidence="1">
    <location>
        <begin position="205"/>
        <end position="231"/>
    </location>
</feature>
<comment type="caution">
    <text evidence="2">The sequence shown here is derived from an EMBL/GenBank/DDBJ whole genome shotgun (WGS) entry which is preliminary data.</text>
</comment>
<dbReference type="AlphaFoldDB" id="A0A9W4I456"/>
<proteinExistence type="predicted"/>
<feature type="transmembrane region" description="Helical" evidence="1">
    <location>
        <begin position="161"/>
        <end position="185"/>
    </location>
</feature>
<sequence>MCSKRPALSVVRPSLLFLQYFSRLDFFDHHNNNVGRASGPKRQSWRFRSEYAMDIDSYRYSARNHQDMHGGTLFKAILFGRSNNGAVYCLVTSMAVHYGYGKHIALFNSEALEKVTIWIALDVVLGVLLTMVSRCLNLVMINEVMPMPKLPLRSRMPSATISSPALCWPLVLMSAVPLAWIIVFLSTLNKFENIQKSGILCHSPALVINMTYADGVFAAIFYTCLTIFPVYRVWQLELSVRKRLTCCLMLSLPIMCVVLYEGSAVTD</sequence>
<dbReference type="EMBL" id="CAJVOS010000054">
    <property type="protein sequence ID" value="CAG8214504.1"/>
    <property type="molecule type" value="Genomic_DNA"/>
</dbReference>
<keyword evidence="1" id="KW-0812">Transmembrane</keyword>
<accession>A0A9W4I456</accession>
<gene>
    <name evidence="2" type="ORF">POLS_LOCUS7927</name>
</gene>
<feature type="transmembrane region" description="Helical" evidence="1">
    <location>
        <begin position="117"/>
        <end position="140"/>
    </location>
</feature>
<feature type="transmembrane region" description="Helical" evidence="1">
    <location>
        <begin position="85"/>
        <end position="105"/>
    </location>
</feature>